<dbReference type="PANTHER" id="PTHR30290">
    <property type="entry name" value="PERIPLASMIC BINDING COMPONENT OF ABC TRANSPORTER"/>
    <property type="match status" value="1"/>
</dbReference>
<evidence type="ECO:0000313" key="7">
    <source>
        <dbReference type="EMBL" id="NVY96219.1"/>
    </source>
</evidence>
<dbReference type="PANTHER" id="PTHR30290:SF10">
    <property type="entry name" value="PERIPLASMIC OLIGOPEPTIDE-BINDING PROTEIN-RELATED"/>
    <property type="match status" value="1"/>
</dbReference>
<sequence length="540" mass="60768">MNKKTPCFLVACTSWALLLAGCQGQKQTADHKSITLMQTSELLSMDTSNHADFTTWNVLENSMEGLYKMDRHHQVVPAAAAKVAQPTNNGTTYTIPLRKKARWSNGDPVTANDFVQAWRRSAAPQAKSGYNYIFAGIKNATAISAGQKKPDTLGVKAVDRFTLQVQLEHPLPYFSQLLVMPAFFPESQQALAKFGSRYGTNSKRLYSNGPFVLTKWDGTSDRWTLKKNPYYYAAHQIKLQKINYLVIKDPNTAHELFSQQKLDDALITGVTAKELQKDPHLLHEHRAGNYYLRVNLASGQPLTNQKMRQALSLAVNRKTLTKQVLADGSKPATTYTAHDLVTDPQTGKDFASANQPQKSYNPTEARKLWQEGCQEAHLSGKVQLQVVGNDDNITRKVAEFLQGTFQKNLPQAQVQLKNIPEKNSSELTKKGQFALGETMWLADFADPMSFMGILTSDNPQNYGHYHDESFDHEYQAALTASANDKTAYWQHLHQMQQRLNQTMPVIPLYQMVESHLVNPQLHGVLRHPVGEDDYTRAYLK</sequence>
<dbReference type="GO" id="GO:0015833">
    <property type="term" value="P:peptide transport"/>
    <property type="evidence" value="ECO:0007669"/>
    <property type="project" value="UniProtKB-KW"/>
</dbReference>
<dbReference type="SUPFAM" id="SSF53850">
    <property type="entry name" value="Periplasmic binding protein-like II"/>
    <property type="match status" value="1"/>
</dbReference>
<dbReference type="GO" id="GO:0030313">
    <property type="term" value="C:cell envelope"/>
    <property type="evidence" value="ECO:0007669"/>
    <property type="project" value="UniProtKB-SubCell"/>
</dbReference>
<organism evidence="7 8">
    <name type="scientific">Bombilactobacillus apium</name>
    <dbReference type="NCBI Taxonomy" id="2675299"/>
    <lineage>
        <taxon>Bacteria</taxon>
        <taxon>Bacillati</taxon>
        <taxon>Bacillota</taxon>
        <taxon>Bacilli</taxon>
        <taxon>Lactobacillales</taxon>
        <taxon>Lactobacillaceae</taxon>
        <taxon>Bombilactobacillus</taxon>
    </lineage>
</organism>
<evidence type="ECO:0000259" key="6">
    <source>
        <dbReference type="Pfam" id="PF00496"/>
    </source>
</evidence>
<dbReference type="InterPro" id="IPR000914">
    <property type="entry name" value="SBP_5_dom"/>
</dbReference>
<protein>
    <submittedName>
        <fullName evidence="7">Peptide ABC transporter substrate-binding protein</fullName>
    </submittedName>
</protein>
<dbReference type="Proteomes" id="UP000563523">
    <property type="component" value="Unassembled WGS sequence"/>
</dbReference>
<comment type="similarity">
    <text evidence="2">Belongs to the bacterial solute-binding protein 5 family.</text>
</comment>
<dbReference type="GO" id="GO:1904680">
    <property type="term" value="F:peptide transmembrane transporter activity"/>
    <property type="evidence" value="ECO:0007669"/>
    <property type="project" value="TreeGrafter"/>
</dbReference>
<dbReference type="EMBL" id="JABZEC010000002">
    <property type="protein sequence ID" value="NVY96219.1"/>
    <property type="molecule type" value="Genomic_DNA"/>
</dbReference>
<evidence type="ECO:0000256" key="5">
    <source>
        <dbReference type="ARBA" id="ARBA00022856"/>
    </source>
</evidence>
<dbReference type="Gene3D" id="3.90.76.10">
    <property type="entry name" value="Dipeptide-binding Protein, Domain 1"/>
    <property type="match status" value="1"/>
</dbReference>
<evidence type="ECO:0000256" key="4">
    <source>
        <dbReference type="ARBA" id="ARBA00022729"/>
    </source>
</evidence>
<evidence type="ECO:0000256" key="3">
    <source>
        <dbReference type="ARBA" id="ARBA00022448"/>
    </source>
</evidence>
<dbReference type="PROSITE" id="PS51257">
    <property type="entry name" value="PROKAR_LIPOPROTEIN"/>
    <property type="match status" value="1"/>
</dbReference>
<dbReference type="RefSeq" id="WP_176942373.1">
    <property type="nucleotide sequence ID" value="NZ_JABZEC010000002.1"/>
</dbReference>
<keyword evidence="5" id="KW-0571">Peptide transport</keyword>
<evidence type="ECO:0000256" key="2">
    <source>
        <dbReference type="ARBA" id="ARBA00005695"/>
    </source>
</evidence>
<dbReference type="Gene3D" id="3.40.190.10">
    <property type="entry name" value="Periplasmic binding protein-like II"/>
    <property type="match status" value="1"/>
</dbReference>
<dbReference type="GO" id="GO:0043190">
    <property type="term" value="C:ATP-binding cassette (ABC) transporter complex"/>
    <property type="evidence" value="ECO:0007669"/>
    <property type="project" value="InterPro"/>
</dbReference>
<keyword evidence="4" id="KW-0732">Signal</keyword>
<gene>
    <name evidence="7" type="ORF">HU830_03380</name>
</gene>
<dbReference type="InterPro" id="IPR030678">
    <property type="entry name" value="Peptide/Ni-bd"/>
</dbReference>
<evidence type="ECO:0000313" key="8">
    <source>
        <dbReference type="Proteomes" id="UP000563523"/>
    </source>
</evidence>
<dbReference type="InterPro" id="IPR039424">
    <property type="entry name" value="SBP_5"/>
</dbReference>
<dbReference type="PIRSF" id="PIRSF002741">
    <property type="entry name" value="MppA"/>
    <property type="match status" value="1"/>
</dbReference>
<dbReference type="FunFam" id="3.90.76.10:FF:000001">
    <property type="entry name" value="Oligopeptide ABC transporter substrate-binding protein"/>
    <property type="match status" value="1"/>
</dbReference>
<dbReference type="Pfam" id="PF00496">
    <property type="entry name" value="SBP_bac_5"/>
    <property type="match status" value="1"/>
</dbReference>
<reference evidence="7 8" key="1">
    <citation type="submission" date="2020-06" db="EMBL/GenBank/DDBJ databases">
        <authorList>
            <person name="Kang J."/>
        </authorList>
    </citation>
    <scope>NUCLEOTIDE SEQUENCE [LARGE SCALE GENOMIC DNA]</scope>
    <source>
        <strain evidence="7 8">DCY120</strain>
    </source>
</reference>
<evidence type="ECO:0000256" key="1">
    <source>
        <dbReference type="ARBA" id="ARBA00004196"/>
    </source>
</evidence>
<comment type="caution">
    <text evidence="7">The sequence shown here is derived from an EMBL/GenBank/DDBJ whole genome shotgun (WGS) entry which is preliminary data.</text>
</comment>
<name>A0A850QZK7_9LACO</name>
<keyword evidence="5" id="KW-0653">Protein transport</keyword>
<dbReference type="GO" id="GO:0042597">
    <property type="term" value="C:periplasmic space"/>
    <property type="evidence" value="ECO:0007669"/>
    <property type="project" value="UniProtKB-ARBA"/>
</dbReference>
<dbReference type="CDD" id="cd08504">
    <property type="entry name" value="PBP2_OppA"/>
    <property type="match status" value="1"/>
</dbReference>
<proteinExistence type="inferred from homology"/>
<dbReference type="Gene3D" id="3.10.105.10">
    <property type="entry name" value="Dipeptide-binding Protein, Domain 3"/>
    <property type="match status" value="1"/>
</dbReference>
<comment type="subcellular location">
    <subcellularLocation>
        <location evidence="1">Cell envelope</location>
    </subcellularLocation>
</comment>
<feature type="domain" description="Solute-binding protein family 5" evidence="6">
    <location>
        <begin position="74"/>
        <end position="460"/>
    </location>
</feature>
<accession>A0A850QZK7</accession>
<keyword evidence="8" id="KW-1185">Reference proteome</keyword>
<dbReference type="AlphaFoldDB" id="A0A850QZK7"/>
<keyword evidence="3" id="KW-0813">Transport</keyword>